<dbReference type="RefSeq" id="WP_081964850.1">
    <property type="nucleotide sequence ID" value="NZ_JNCF01000008.1"/>
</dbReference>
<dbReference type="GO" id="GO:0006261">
    <property type="term" value="P:DNA-templated DNA replication"/>
    <property type="evidence" value="ECO:0007669"/>
    <property type="project" value="TreeGrafter"/>
</dbReference>
<keyword evidence="2" id="KW-0548">Nucleotidyltransferase</keyword>
<organism evidence="4 5">
    <name type="scientific">Legionella norrlandica</name>
    <dbReference type="NCBI Taxonomy" id="1498499"/>
    <lineage>
        <taxon>Bacteria</taxon>
        <taxon>Pseudomonadati</taxon>
        <taxon>Pseudomonadota</taxon>
        <taxon>Gammaproteobacteria</taxon>
        <taxon>Legionellales</taxon>
        <taxon>Legionellaceae</taxon>
        <taxon>Legionella</taxon>
    </lineage>
</organism>
<dbReference type="OrthoDB" id="9811073at2"/>
<comment type="catalytic activity">
    <reaction evidence="3">
        <text>DNA(n) + a 2'-deoxyribonucleoside 5'-triphosphate = DNA(n+1) + diphosphate</text>
        <dbReference type="Rhea" id="RHEA:22508"/>
        <dbReference type="Rhea" id="RHEA-COMP:17339"/>
        <dbReference type="Rhea" id="RHEA-COMP:17340"/>
        <dbReference type="ChEBI" id="CHEBI:33019"/>
        <dbReference type="ChEBI" id="CHEBI:61560"/>
        <dbReference type="ChEBI" id="CHEBI:173112"/>
        <dbReference type="EC" id="2.7.7.7"/>
    </reaction>
</comment>
<evidence type="ECO:0000256" key="2">
    <source>
        <dbReference type="ARBA" id="ARBA00022932"/>
    </source>
</evidence>
<proteinExistence type="predicted"/>
<dbReference type="InterPro" id="IPR050238">
    <property type="entry name" value="DNA_Rep/Repair_Clamp_Loader"/>
</dbReference>
<name>A0A0A2ST70_9GAMM</name>
<dbReference type="Proteomes" id="UP000054422">
    <property type="component" value="Unassembled WGS sequence"/>
</dbReference>
<evidence type="ECO:0000256" key="3">
    <source>
        <dbReference type="ARBA" id="ARBA00049244"/>
    </source>
</evidence>
<dbReference type="PANTHER" id="PTHR11669:SF8">
    <property type="entry name" value="DNA POLYMERASE III SUBUNIT DELTA"/>
    <property type="match status" value="1"/>
</dbReference>
<keyword evidence="2" id="KW-0808">Transferase</keyword>
<dbReference type="STRING" id="1498499.EP47_07315"/>
<sequence length="301" mass="34680">MITHLKQWQKMQMALMKGRIPQAMLFVGPLHCDLIRFASQIAQLFFCKTKPAEPCLTCMDCQMIQRMEHPDIDWIKPEKIGGVIKIDQIRELQNTAFLTPQRANYKLIIIESAESMNSAASNALLKILEEPAKHTVFILLAQQVSTILPTVLSRCQITRFSASDELSHNLLSSVDSYYQESSDRAIIMKHSEAILEGLIAIIERKNHPCTLAAEWSQYELNTFLWFLYLAYSQLQYMHLFRITYTGFAEKQLNKLLILLNPILVFTQIDKINNLLRKLSHNMNINHTLVLEDLLFSLIADL</sequence>
<protein>
    <recommendedName>
        <fullName evidence="1">DNA-directed DNA polymerase</fullName>
        <ecNumber evidence="1">2.7.7.7</ecNumber>
    </recommendedName>
</protein>
<dbReference type="InterPro" id="IPR027417">
    <property type="entry name" value="P-loop_NTPase"/>
</dbReference>
<evidence type="ECO:0000313" key="5">
    <source>
        <dbReference type="Proteomes" id="UP000054422"/>
    </source>
</evidence>
<dbReference type="GO" id="GO:0003887">
    <property type="term" value="F:DNA-directed DNA polymerase activity"/>
    <property type="evidence" value="ECO:0007669"/>
    <property type="project" value="UniProtKB-KW"/>
</dbReference>
<reference evidence="4 5" key="1">
    <citation type="submission" date="2014-05" db="EMBL/GenBank/DDBJ databases">
        <authorList>
            <person name="Rizzardi K."/>
            <person name="Winiecka-Krusnell J."/>
            <person name="Ramliden M."/>
            <person name="Alm E."/>
            <person name="Andersson S."/>
            <person name="Byfors S."/>
        </authorList>
    </citation>
    <scope>NUCLEOTIDE SEQUENCE [LARGE SCALE GENOMIC DNA]</scope>
    <source>
        <strain evidence="4 5">LEGN</strain>
    </source>
</reference>
<dbReference type="SUPFAM" id="SSF52540">
    <property type="entry name" value="P-loop containing nucleoside triphosphate hydrolases"/>
    <property type="match status" value="1"/>
</dbReference>
<dbReference type="Gene3D" id="3.40.50.300">
    <property type="entry name" value="P-loop containing nucleotide triphosphate hydrolases"/>
    <property type="match status" value="1"/>
</dbReference>
<evidence type="ECO:0000313" key="4">
    <source>
        <dbReference type="EMBL" id="KGP63932.1"/>
    </source>
</evidence>
<keyword evidence="5" id="KW-1185">Reference proteome</keyword>
<evidence type="ECO:0000256" key="1">
    <source>
        <dbReference type="ARBA" id="ARBA00012417"/>
    </source>
</evidence>
<dbReference type="EC" id="2.7.7.7" evidence="1"/>
<comment type="caution">
    <text evidence="4">The sequence shown here is derived from an EMBL/GenBank/DDBJ whole genome shotgun (WGS) entry which is preliminary data.</text>
</comment>
<dbReference type="AlphaFoldDB" id="A0A0A2ST70"/>
<dbReference type="Pfam" id="PF13177">
    <property type="entry name" value="DNA_pol3_delta2"/>
    <property type="match status" value="1"/>
</dbReference>
<dbReference type="EMBL" id="JNCF01000008">
    <property type="protein sequence ID" value="KGP63932.1"/>
    <property type="molecule type" value="Genomic_DNA"/>
</dbReference>
<keyword evidence="2" id="KW-0239">DNA-directed DNA polymerase</keyword>
<dbReference type="PANTHER" id="PTHR11669">
    <property type="entry name" value="REPLICATION FACTOR C / DNA POLYMERASE III GAMMA-TAU SUBUNIT"/>
    <property type="match status" value="1"/>
</dbReference>
<gene>
    <name evidence="4" type="ORF">EP47_07315</name>
</gene>
<accession>A0A0A2ST70</accession>